<dbReference type="PANTHER" id="PTHR21553:SF26">
    <property type="entry name" value="ALMS MOTIF DOMAIN-CONTAINING PROTEIN"/>
    <property type="match status" value="1"/>
</dbReference>
<evidence type="ECO:0000256" key="1">
    <source>
        <dbReference type="ARBA" id="ARBA00004300"/>
    </source>
</evidence>
<feature type="region of interest" description="Disordered" evidence="4">
    <location>
        <begin position="620"/>
        <end position="664"/>
    </location>
</feature>
<feature type="compositionally biased region" description="Basic and acidic residues" evidence="4">
    <location>
        <begin position="1154"/>
        <end position="1165"/>
    </location>
</feature>
<feature type="compositionally biased region" description="Polar residues" evidence="4">
    <location>
        <begin position="905"/>
        <end position="935"/>
    </location>
</feature>
<dbReference type="Pfam" id="PF15309">
    <property type="entry name" value="ALMS_motif"/>
    <property type="match status" value="1"/>
</dbReference>
<accession>A0A673B5W7</accession>
<evidence type="ECO:0000313" key="7">
    <source>
        <dbReference type="Proteomes" id="UP000472271"/>
    </source>
</evidence>
<dbReference type="GO" id="GO:0005814">
    <property type="term" value="C:centriole"/>
    <property type="evidence" value="ECO:0007669"/>
    <property type="project" value="TreeGrafter"/>
</dbReference>
<reference evidence="6" key="3">
    <citation type="submission" date="2025-09" db="UniProtKB">
        <authorList>
            <consortium name="Ensembl"/>
        </authorList>
    </citation>
    <scope>IDENTIFICATION</scope>
</reference>
<feature type="region of interest" description="Disordered" evidence="4">
    <location>
        <begin position="525"/>
        <end position="563"/>
    </location>
</feature>
<feature type="compositionally biased region" description="Polar residues" evidence="4">
    <location>
        <begin position="765"/>
        <end position="786"/>
    </location>
</feature>
<dbReference type="GO" id="GO:0046599">
    <property type="term" value="P:regulation of centriole replication"/>
    <property type="evidence" value="ECO:0007669"/>
    <property type="project" value="TreeGrafter"/>
</dbReference>
<feature type="compositionally biased region" description="Low complexity" evidence="4">
    <location>
        <begin position="816"/>
        <end position="828"/>
    </location>
</feature>
<reference evidence="6" key="2">
    <citation type="submission" date="2025-08" db="UniProtKB">
        <authorList>
            <consortium name="Ensembl"/>
        </authorList>
    </citation>
    <scope>IDENTIFICATION</scope>
</reference>
<feature type="region of interest" description="Disordered" evidence="4">
    <location>
        <begin position="269"/>
        <end position="297"/>
    </location>
</feature>
<feature type="compositionally biased region" description="Polar residues" evidence="4">
    <location>
        <begin position="1442"/>
        <end position="1452"/>
    </location>
</feature>
<feature type="region of interest" description="Disordered" evidence="4">
    <location>
        <begin position="479"/>
        <end position="504"/>
    </location>
</feature>
<evidence type="ECO:0000313" key="6">
    <source>
        <dbReference type="Ensembl" id="ENSSORP00005037691.1"/>
    </source>
</evidence>
<feature type="region of interest" description="Disordered" evidence="4">
    <location>
        <begin position="1345"/>
        <end position="1388"/>
    </location>
</feature>
<feature type="compositionally biased region" description="Basic and acidic residues" evidence="4">
    <location>
        <begin position="1650"/>
        <end position="1664"/>
    </location>
</feature>
<feature type="region of interest" description="Disordered" evidence="4">
    <location>
        <begin position="905"/>
        <end position="959"/>
    </location>
</feature>
<dbReference type="GO" id="GO:0005813">
    <property type="term" value="C:centrosome"/>
    <property type="evidence" value="ECO:0007669"/>
    <property type="project" value="UniProtKB-SubCell"/>
</dbReference>
<organism evidence="6 7">
    <name type="scientific">Sphaeramia orbicularis</name>
    <name type="common">orbiculate cardinalfish</name>
    <dbReference type="NCBI Taxonomy" id="375764"/>
    <lineage>
        <taxon>Eukaryota</taxon>
        <taxon>Metazoa</taxon>
        <taxon>Chordata</taxon>
        <taxon>Craniata</taxon>
        <taxon>Vertebrata</taxon>
        <taxon>Euteleostomi</taxon>
        <taxon>Actinopterygii</taxon>
        <taxon>Neopterygii</taxon>
        <taxon>Teleostei</taxon>
        <taxon>Neoteleostei</taxon>
        <taxon>Acanthomorphata</taxon>
        <taxon>Gobiaria</taxon>
        <taxon>Kurtiformes</taxon>
        <taxon>Apogonoidei</taxon>
        <taxon>Apogonidae</taxon>
        <taxon>Apogoninae</taxon>
        <taxon>Sphaeramia</taxon>
    </lineage>
</organism>
<feature type="compositionally biased region" description="Polar residues" evidence="4">
    <location>
        <begin position="1603"/>
        <end position="1614"/>
    </location>
</feature>
<dbReference type="InterPro" id="IPR029299">
    <property type="entry name" value="ALMS_motif"/>
</dbReference>
<feature type="region of interest" description="Disordered" evidence="4">
    <location>
        <begin position="1123"/>
        <end position="1223"/>
    </location>
</feature>
<dbReference type="InParanoid" id="A0A673B5W7"/>
<protein>
    <recommendedName>
        <fullName evidence="5">ALMS motif domain-containing protein</fullName>
    </recommendedName>
</protein>
<feature type="region of interest" description="Disordered" evidence="4">
    <location>
        <begin position="1282"/>
        <end position="1318"/>
    </location>
</feature>
<feature type="compositionally biased region" description="Basic residues" evidence="4">
    <location>
        <begin position="1666"/>
        <end position="1688"/>
    </location>
</feature>
<reference evidence="6" key="1">
    <citation type="submission" date="2019-06" db="EMBL/GenBank/DDBJ databases">
        <authorList>
            <consortium name="Wellcome Sanger Institute Data Sharing"/>
        </authorList>
    </citation>
    <scope>NUCLEOTIDE SEQUENCE [LARGE SCALE GENOMIC DNA]</scope>
</reference>
<keyword evidence="7" id="KW-1185">Reference proteome</keyword>
<name>A0A673B5W7_9TELE</name>
<keyword evidence="2" id="KW-0963">Cytoplasm</keyword>
<feature type="compositionally biased region" description="Basic and acidic residues" evidence="4">
    <location>
        <begin position="124"/>
        <end position="141"/>
    </location>
</feature>
<evidence type="ECO:0000256" key="4">
    <source>
        <dbReference type="SAM" id="MobiDB-lite"/>
    </source>
</evidence>
<feature type="domain" description="ALMS motif" evidence="5">
    <location>
        <begin position="1611"/>
        <end position="1682"/>
    </location>
</feature>
<feature type="compositionally biased region" description="Polar residues" evidence="4">
    <location>
        <begin position="851"/>
        <end position="864"/>
    </location>
</feature>
<dbReference type="Ensembl" id="ENSSORT00005038673.1">
    <property type="protein sequence ID" value="ENSSORP00005037691.1"/>
    <property type="gene ID" value="ENSSORG00005017687.1"/>
</dbReference>
<dbReference type="GO" id="GO:0005829">
    <property type="term" value="C:cytosol"/>
    <property type="evidence" value="ECO:0007669"/>
    <property type="project" value="TreeGrafter"/>
</dbReference>
<comment type="subcellular location">
    <subcellularLocation>
        <location evidence="1">Cytoplasm</location>
        <location evidence="1">Cytoskeleton</location>
        <location evidence="1">Microtubule organizing center</location>
        <location evidence="1">Centrosome</location>
    </subcellularLocation>
</comment>
<feature type="compositionally biased region" description="Basic and acidic residues" evidence="4">
    <location>
        <begin position="209"/>
        <end position="226"/>
    </location>
</feature>
<sequence length="1688" mass="188224">MQQTDLLRRRRQVSQMPPQIFQPLYKRQETREEFQREMEFAFEDMYTGERRVKGDLVVQLVPEPLPTLSTCTEDQDLDVTRDEIPPAETDTSQHDTEREVGGAEQETSAQAESVRPPPRRALKKLLDRIRSQRNQQTEHSHRFPGAVGPGIMTDQIPERDSTIDTGSLTSDERENPPPVRPDSPPASETIEPLPATDVIIPDEFTNRIQEFDEERKKRDEELEREKQKQMVLLQELEEQKVKLEQMLFEAQKEREHLKAAVTQNLPVEPEETPVHDQEDASVRRGQSSEVVPPVDEDGHTRRIREYQQRLLERNRTHQRSIEVARQRLEEYQRALRIRSNMSAVGPPGLIRPPLHWTEPSAHVSPPLDLPTIPTVPSYVYSKPQTSADVPTRDSDISAPPPHPYGLPVNSESRRLPDPVQIISDSPTNQRVDVAVQVTDRVTEHQPQQKFHKVHMTQVSTPGVPLPSTSDPIQTISDQVTVQPGSVSRGSPHTGSVSSRRDDMERQRLELREVMRRMLEQREAVALQQKQQEVDRRREEEGRWREEEDRRRQEEDRRRRHEEMETMRLQKETLQALINTDAQAPPETASEVLVPEDVNQTRLKLLASLLKAIEESNGGTLSHLEEPQEEAEAPPQQPSTSGSVTQIRFPAGPAPGAIVPPRTAKPPVTRVRLGIMEREQHELSVIQEVETPVNVSQTTGPEDDVKVLISAVGRDAQESWDSSVASVRTPMLPSRRQQTIERPPGSGMSSATPSPYMWKERLLSGAVTSPESSVSAQSIISPLSSDSGRGADYSGPAVTSYRSPQSEHRTRDPECFSSTTISTGSYITTDPEQNSDHDNAPPHGHEDKQGTGLLNVSTPSDQSSCVKDASAPGFSDVTAESLFNESSIQRIIDRYTKELNISLSTAGKTTDSEGSYTDESGSSVSQKSLIRVSQSGVGEVSTGHRSPPSDSAGTQRISQPWDTSLNPVLDHFSDVDLSQGQDSFRPLIGHLADQSSCLSVDQRDSAVKQLVGQPSAHSSMIGQLPGPTLPLSSDHGGWDSTLSHMIGRLSHHSASQWLSSGGRDLFTGHMMELEQSSMWLVEGQEERMRPLVGEPDESAVQMSGSAGERAHVDVGVSAQITVSSHPALPPESSSHSASDPRVSPHPQDQGLDLQIRPEELDSERSEVFPASDSFHPLPAEVTHNETVDPTMTFDLLGQGDASSPTDRSADSSLHSEVCDVSPDPPVEQLRAEERSRCLPDPHQSFTELQTSQCRPQDSVLMASSVDCDVEVTVLNLSHLSVCDSTSGIQLPPPPEEEQDGSDKNLDETSEQKSDLDTGVPVSEKILVTVGEKGILEQSEITLVSLTDSSLQDQDTTITEEQEATENEVDEEEEEEHQTTDTQTTESMSNRTLVASRGDQLPPVRLLDFHWGSDLQDVQQQKLMCLLQKSTARVEAIRARAAFTKTQTHLQNPPGSRRPAPVHKPDPVSKTKAGPQLKAGPKTKGGRRESGDKSTDRPGDKSTERPGDKRPERPGDKSTERPGDKSTERPGDKRPERPGDKSTERPGDKSTERPGDKRPERPGDKRPERPGDKRPERPGDKRPERPGDKRPERPGDKSTERRGFTEQTKTQTVSDSAQKKVEVRICTPERRKQDVLEMHQRTQRLYEQLEEVKHQKEARSRQEAYAKNRLKAKEFHKKTLQKLRAKQTQR</sequence>
<feature type="compositionally biased region" description="Basic and acidic residues" evidence="4">
    <location>
        <begin position="531"/>
        <end position="563"/>
    </location>
</feature>
<feature type="region of interest" description="Disordered" evidence="4">
    <location>
        <begin position="1650"/>
        <end position="1688"/>
    </location>
</feature>
<evidence type="ECO:0000256" key="2">
    <source>
        <dbReference type="ARBA" id="ARBA00022490"/>
    </source>
</evidence>
<feature type="region of interest" description="Disordered" evidence="4">
    <location>
        <begin position="1441"/>
        <end position="1618"/>
    </location>
</feature>
<feature type="region of interest" description="Disordered" evidence="4">
    <location>
        <begin position="84"/>
        <end position="226"/>
    </location>
</feature>
<feature type="compositionally biased region" description="Basic and acidic residues" evidence="4">
    <location>
        <begin position="804"/>
        <end position="813"/>
    </location>
</feature>
<dbReference type="Proteomes" id="UP000472271">
    <property type="component" value="Chromosome 13"/>
</dbReference>
<proteinExistence type="predicted"/>
<feature type="compositionally biased region" description="Acidic residues" evidence="4">
    <location>
        <begin position="1356"/>
        <end position="1374"/>
    </location>
</feature>
<feature type="compositionally biased region" description="Polar residues" evidence="4">
    <location>
        <begin position="1199"/>
        <end position="1213"/>
    </location>
</feature>
<feature type="compositionally biased region" description="Basic and acidic residues" evidence="4">
    <location>
        <begin position="272"/>
        <end position="282"/>
    </location>
</feature>
<feature type="compositionally biased region" description="Basic and acidic residues" evidence="4">
    <location>
        <begin position="91"/>
        <end position="101"/>
    </location>
</feature>
<dbReference type="PANTHER" id="PTHR21553">
    <property type="entry name" value="ALMS1-RELATED"/>
    <property type="match status" value="1"/>
</dbReference>
<keyword evidence="3" id="KW-0206">Cytoskeleton</keyword>
<feature type="compositionally biased region" description="Polar residues" evidence="4">
    <location>
        <begin position="947"/>
        <end position="959"/>
    </location>
</feature>
<feature type="region of interest" description="Disordered" evidence="4">
    <location>
        <begin position="383"/>
        <end position="413"/>
    </location>
</feature>
<feature type="compositionally biased region" description="Polar residues" evidence="4">
    <location>
        <begin position="479"/>
        <end position="497"/>
    </location>
</feature>
<feature type="region of interest" description="Disordered" evidence="4">
    <location>
        <begin position="719"/>
        <end position="870"/>
    </location>
</feature>
<gene>
    <name evidence="6" type="primary">cep295</name>
</gene>
<feature type="compositionally biased region" description="Basic and acidic residues" evidence="4">
    <location>
        <begin position="1299"/>
        <end position="1314"/>
    </location>
</feature>
<feature type="compositionally biased region" description="Basic and acidic residues" evidence="4">
    <location>
        <begin position="833"/>
        <end position="848"/>
    </location>
</feature>
<evidence type="ECO:0000256" key="3">
    <source>
        <dbReference type="ARBA" id="ARBA00023212"/>
    </source>
</evidence>
<feature type="compositionally biased region" description="Basic and acidic residues" evidence="4">
    <location>
        <begin position="1484"/>
        <end position="1602"/>
    </location>
</feature>
<evidence type="ECO:0000259" key="5">
    <source>
        <dbReference type="Pfam" id="PF15309"/>
    </source>
</evidence>